<keyword evidence="3" id="KW-0812">Transmembrane</keyword>
<feature type="compositionally biased region" description="Basic and acidic residues" evidence="2">
    <location>
        <begin position="278"/>
        <end position="288"/>
    </location>
</feature>
<evidence type="ECO:0000256" key="2">
    <source>
        <dbReference type="SAM" id="MobiDB-lite"/>
    </source>
</evidence>
<keyword evidence="3" id="KW-0472">Membrane</keyword>
<feature type="compositionally biased region" description="Gly residues" evidence="2">
    <location>
        <begin position="462"/>
        <end position="472"/>
    </location>
</feature>
<keyword evidence="3" id="KW-1133">Transmembrane helix</keyword>
<sequence>MNQNTIVIILISVGVLLLFSFLGASKSNKEAFENSASSNKAPMSYYIYNPPLIKKPIEYIKNAANDEKVYDVFEKVIKRFEEGLKKVKDNPKQELESFIKTFPEFKDAPESFQISEMEDLAIAMLNLQKYAFEKLKKRDSGTFYYYDNIYGCPYIESEKKQLDEWGPDGEKRYTEILKERIDEAKKKEATKNDKKKYDEYKNKYEEERKDLEENSNKKNQYSYDNYDHFSKTSVPTTFYGPNGTKASVMNKNDKFEIIITGSNGKTTTYSTSKSNGAKKNDPENKNKGSAESIGRMMKQFENSTFYGPGGGSARFFTGKDGQYAVEETKANGDTTIYTSSNTYTFNYKDKEKSYDNSGSKSKSDSLEYSNDKKGGQNKTSASEVTKGNIPHGKEDLYILKSQIVPPVCPVCPTAAMCADKIKAKCPPCPACARCPEPNFDCKKVPSYYSNSESRNPYSSYSRGGGGGGGGFDATGSFNRTGGSSGNMPVPVMSDFSTFGM</sequence>
<feature type="compositionally biased region" description="Basic and acidic residues" evidence="2">
    <location>
        <begin position="361"/>
        <end position="374"/>
    </location>
</feature>
<feature type="region of interest" description="Disordered" evidence="2">
    <location>
        <begin position="264"/>
        <end position="291"/>
    </location>
</feature>
<proteinExistence type="predicted"/>
<feature type="transmembrane region" description="Helical" evidence="3">
    <location>
        <begin position="6"/>
        <end position="24"/>
    </location>
</feature>
<accession>A0A6C0D7T5</accession>
<keyword evidence="1" id="KW-0175">Coiled coil</keyword>
<feature type="region of interest" description="Disordered" evidence="2">
    <location>
        <begin position="449"/>
        <end position="488"/>
    </location>
</feature>
<dbReference type="EMBL" id="MN739551">
    <property type="protein sequence ID" value="QHT12838.1"/>
    <property type="molecule type" value="Genomic_DNA"/>
</dbReference>
<feature type="coiled-coil region" evidence="1">
    <location>
        <begin position="187"/>
        <end position="221"/>
    </location>
</feature>
<feature type="compositionally biased region" description="Polar residues" evidence="2">
    <location>
        <begin position="449"/>
        <end position="461"/>
    </location>
</feature>
<feature type="compositionally biased region" description="Polar residues" evidence="2">
    <location>
        <begin position="376"/>
        <end position="385"/>
    </location>
</feature>
<evidence type="ECO:0000256" key="3">
    <source>
        <dbReference type="SAM" id="Phobius"/>
    </source>
</evidence>
<feature type="compositionally biased region" description="Polar residues" evidence="2">
    <location>
        <begin position="264"/>
        <end position="277"/>
    </location>
</feature>
<protein>
    <submittedName>
        <fullName evidence="4">Uncharacterized protein</fullName>
    </submittedName>
</protein>
<feature type="region of interest" description="Disordered" evidence="2">
    <location>
        <begin position="351"/>
        <end position="387"/>
    </location>
</feature>
<name>A0A6C0D7T5_9ZZZZ</name>
<reference evidence="4" key="1">
    <citation type="journal article" date="2020" name="Nature">
        <title>Giant virus diversity and host interactions through global metagenomics.</title>
        <authorList>
            <person name="Schulz F."/>
            <person name="Roux S."/>
            <person name="Paez-Espino D."/>
            <person name="Jungbluth S."/>
            <person name="Walsh D.A."/>
            <person name="Denef V.J."/>
            <person name="McMahon K.D."/>
            <person name="Konstantinidis K.T."/>
            <person name="Eloe-Fadrosh E.A."/>
            <person name="Kyrpides N.C."/>
            <person name="Woyke T."/>
        </authorList>
    </citation>
    <scope>NUCLEOTIDE SEQUENCE</scope>
    <source>
        <strain evidence="4">GVMAG-M-3300023174-130</strain>
    </source>
</reference>
<evidence type="ECO:0000313" key="4">
    <source>
        <dbReference type="EMBL" id="QHT12838.1"/>
    </source>
</evidence>
<evidence type="ECO:0000256" key="1">
    <source>
        <dbReference type="SAM" id="Coils"/>
    </source>
</evidence>
<organism evidence="4">
    <name type="scientific">viral metagenome</name>
    <dbReference type="NCBI Taxonomy" id="1070528"/>
    <lineage>
        <taxon>unclassified sequences</taxon>
        <taxon>metagenomes</taxon>
        <taxon>organismal metagenomes</taxon>
    </lineage>
</organism>
<dbReference type="AlphaFoldDB" id="A0A6C0D7T5"/>